<evidence type="ECO:0000256" key="1">
    <source>
        <dbReference type="SAM" id="Coils"/>
    </source>
</evidence>
<dbReference type="Proteomes" id="UP000481621">
    <property type="component" value="Unassembled WGS sequence"/>
</dbReference>
<reference evidence="2" key="1">
    <citation type="submission" date="2020-02" db="EMBL/GenBank/DDBJ databases">
        <title>Bacillus sedimentmangrovi sp. nov., isolated from sediment of the mangrove ecosystem.</title>
        <authorList>
            <person name="Liu G."/>
        </authorList>
    </citation>
    <scope>NUCLEOTIDE SEQUENCE [LARGE SCALE GENOMIC DNA]</scope>
    <source>
        <strain evidence="2">SgZ-7</strain>
    </source>
</reference>
<protein>
    <submittedName>
        <fullName evidence="2">Uncharacterized protein</fullName>
    </submittedName>
</protein>
<dbReference type="RefSeq" id="WP_163251897.1">
    <property type="nucleotide sequence ID" value="NZ_JAAIUV010000015.1"/>
</dbReference>
<keyword evidence="1" id="KW-0175">Coiled coil</keyword>
<organism evidence="2 3">
    <name type="scientific">Neobacillus thermocopriae</name>
    <dbReference type="NCBI Taxonomy" id="1215031"/>
    <lineage>
        <taxon>Bacteria</taxon>
        <taxon>Bacillati</taxon>
        <taxon>Bacillota</taxon>
        <taxon>Bacilli</taxon>
        <taxon>Bacillales</taxon>
        <taxon>Bacillaceae</taxon>
        <taxon>Neobacillus</taxon>
    </lineage>
</organism>
<proteinExistence type="predicted"/>
<dbReference type="AlphaFoldDB" id="A0A6B3TS85"/>
<evidence type="ECO:0000313" key="2">
    <source>
        <dbReference type="EMBL" id="NEX79290.1"/>
    </source>
</evidence>
<feature type="coiled-coil region" evidence="1">
    <location>
        <begin position="12"/>
        <end position="39"/>
    </location>
</feature>
<sequence>MESEFIKLTENVNEIKGLIRTLNETLVQIEKRLSRLEKVDSIEHRVAVNQIDLSDIKEAIERIENTHNNQIQHINRRLDSHLVKIARTEEELFMLKSK</sequence>
<comment type="caution">
    <text evidence="2">The sequence shown here is derived from an EMBL/GenBank/DDBJ whole genome shotgun (WGS) entry which is preliminary data.</text>
</comment>
<gene>
    <name evidence="2" type="ORF">G4Z05_10490</name>
</gene>
<accession>A0A6B3TS85</accession>
<keyword evidence="3" id="KW-1185">Reference proteome</keyword>
<dbReference type="EMBL" id="JAAIUV010000015">
    <property type="protein sequence ID" value="NEX79290.1"/>
    <property type="molecule type" value="Genomic_DNA"/>
</dbReference>
<name>A0A6B3TS85_9BACI</name>
<evidence type="ECO:0000313" key="3">
    <source>
        <dbReference type="Proteomes" id="UP000481621"/>
    </source>
</evidence>